<dbReference type="GO" id="GO:0003735">
    <property type="term" value="F:structural constituent of ribosome"/>
    <property type="evidence" value="ECO:0007669"/>
    <property type="project" value="InterPro"/>
</dbReference>
<evidence type="ECO:0000313" key="2">
    <source>
        <dbReference type="WBParaSite" id="SMRG1_17060.1"/>
    </source>
</evidence>
<dbReference type="GO" id="GO:0005762">
    <property type="term" value="C:mitochondrial large ribosomal subunit"/>
    <property type="evidence" value="ECO:0007669"/>
    <property type="project" value="InterPro"/>
</dbReference>
<dbReference type="PANTHER" id="PTHR34095:SF1">
    <property type="entry name" value="LARGE RIBOSOMAL SUBUNIT PROTEIN ML55"/>
    <property type="match status" value="1"/>
</dbReference>
<name>A0AA84Z9H6_9TREM</name>
<dbReference type="WBParaSite" id="SMRG1_17060.1">
    <property type="protein sequence ID" value="SMRG1_17060.1"/>
    <property type="gene ID" value="SMRG1_17060"/>
</dbReference>
<protein>
    <recommendedName>
        <fullName evidence="3">Ribosomal protein L55</fullName>
    </recommendedName>
</protein>
<dbReference type="Gene3D" id="6.20.130.20">
    <property type="entry name" value="Mitochondrial ribosomal protein L55"/>
    <property type="match status" value="1"/>
</dbReference>
<accession>A0AA84Z9H6</accession>
<dbReference type="InterPro" id="IPR044884">
    <property type="entry name" value="Ribosomal_mL55_sf"/>
</dbReference>
<evidence type="ECO:0000313" key="1">
    <source>
        <dbReference type="Proteomes" id="UP000050790"/>
    </source>
</evidence>
<dbReference type="GO" id="GO:0006412">
    <property type="term" value="P:translation"/>
    <property type="evidence" value="ECO:0007669"/>
    <property type="project" value="TreeGrafter"/>
</dbReference>
<proteinExistence type="predicted"/>
<dbReference type="AlphaFoldDB" id="A0AA84Z9H6"/>
<organism evidence="1 2">
    <name type="scientific">Schistosoma margrebowiei</name>
    <dbReference type="NCBI Taxonomy" id="48269"/>
    <lineage>
        <taxon>Eukaryota</taxon>
        <taxon>Metazoa</taxon>
        <taxon>Spiralia</taxon>
        <taxon>Lophotrochozoa</taxon>
        <taxon>Platyhelminthes</taxon>
        <taxon>Trematoda</taxon>
        <taxon>Digenea</taxon>
        <taxon>Strigeidida</taxon>
        <taxon>Schistosomatoidea</taxon>
        <taxon>Schistosomatidae</taxon>
        <taxon>Schistosoma</taxon>
    </lineage>
</organism>
<dbReference type="Pfam" id="PF09776">
    <property type="entry name" value="Mitoc_L55"/>
    <property type="match status" value="1"/>
</dbReference>
<sequence>MIVWAKCLGKSNVFPLTFPCRCNANRAILCRTKRRIYGRTYPVSLVYPNGGSIRIRFHEPRIILQIPPDLNDCSPEERQKRLLRRAPQSRLTLQEQIEDTFDQEAYSFLLKKN</sequence>
<evidence type="ECO:0008006" key="3">
    <source>
        <dbReference type="Google" id="ProtNLM"/>
    </source>
</evidence>
<dbReference type="InterPro" id="IPR018615">
    <property type="entry name" value="Ribosomal_mL55"/>
</dbReference>
<dbReference type="PANTHER" id="PTHR34095">
    <property type="entry name" value="39S RIBOSOMAL PROTEIN L55, MITOCHONDRIAL"/>
    <property type="match status" value="1"/>
</dbReference>
<dbReference type="Proteomes" id="UP000050790">
    <property type="component" value="Unassembled WGS sequence"/>
</dbReference>
<reference evidence="2" key="1">
    <citation type="submission" date="2023-11" db="UniProtKB">
        <authorList>
            <consortium name="WormBaseParasite"/>
        </authorList>
    </citation>
    <scope>IDENTIFICATION</scope>
</reference>